<feature type="domain" description="Response regulatory" evidence="6">
    <location>
        <begin position="20"/>
        <end position="140"/>
    </location>
</feature>
<feature type="domain" description="HTH luxR-type" evidence="5">
    <location>
        <begin position="170"/>
        <end position="235"/>
    </location>
</feature>
<name>A0ABP8YHY2_9ACTN</name>
<evidence type="ECO:0000256" key="4">
    <source>
        <dbReference type="PROSITE-ProRule" id="PRU00169"/>
    </source>
</evidence>
<dbReference type="InterPro" id="IPR001789">
    <property type="entry name" value="Sig_transdc_resp-reg_receiver"/>
</dbReference>
<dbReference type="PANTHER" id="PTHR44688">
    <property type="entry name" value="DNA-BINDING TRANSCRIPTIONAL ACTIVATOR DEVR_DOSR"/>
    <property type="match status" value="1"/>
</dbReference>
<dbReference type="SUPFAM" id="SSF52172">
    <property type="entry name" value="CheY-like"/>
    <property type="match status" value="1"/>
</dbReference>
<evidence type="ECO:0008006" key="9">
    <source>
        <dbReference type="Google" id="ProtNLM"/>
    </source>
</evidence>
<dbReference type="InterPro" id="IPR000792">
    <property type="entry name" value="Tscrpt_reg_LuxR_C"/>
</dbReference>
<dbReference type="PROSITE" id="PS50110">
    <property type="entry name" value="RESPONSE_REGULATORY"/>
    <property type="match status" value="1"/>
</dbReference>
<evidence type="ECO:0000313" key="8">
    <source>
        <dbReference type="Proteomes" id="UP001499882"/>
    </source>
</evidence>
<keyword evidence="1" id="KW-0805">Transcription regulation</keyword>
<proteinExistence type="predicted"/>
<sequence>MDTIVCTSSSARATQRRLPRLVIVEEHTAVADVLDAGLWGRYRVRSVIATAQRSVAATVAAARAARPDVAIVAVRPGPFIDAELVMSGLRAAGVPVVALSTVDLDDDPVHWGRCLLAGALGLLPKSADLADLTRMLDRVLSDQPPMCPALVSRLREAATRAATDDECWTARNRLGCLSVRERAVIGKLLSGRCPAEIAREDFVAEATVRTQIKSILAKLEVNSQLGAVAVARAAGWPASRELAVAS</sequence>
<dbReference type="InterPro" id="IPR011006">
    <property type="entry name" value="CheY-like_superfamily"/>
</dbReference>
<dbReference type="Proteomes" id="UP001499882">
    <property type="component" value="Unassembled WGS sequence"/>
</dbReference>
<evidence type="ECO:0000256" key="3">
    <source>
        <dbReference type="ARBA" id="ARBA00023163"/>
    </source>
</evidence>
<gene>
    <name evidence="7" type="ORF">GCM10023350_10370</name>
</gene>
<evidence type="ECO:0000259" key="6">
    <source>
        <dbReference type="PROSITE" id="PS50110"/>
    </source>
</evidence>
<keyword evidence="3" id="KW-0804">Transcription</keyword>
<dbReference type="SUPFAM" id="SSF46894">
    <property type="entry name" value="C-terminal effector domain of the bipartite response regulators"/>
    <property type="match status" value="1"/>
</dbReference>
<dbReference type="EMBL" id="BAABKN010000006">
    <property type="protein sequence ID" value="GAA4729088.1"/>
    <property type="molecule type" value="Genomic_DNA"/>
</dbReference>
<dbReference type="PANTHER" id="PTHR44688:SF16">
    <property type="entry name" value="DNA-BINDING TRANSCRIPTIONAL ACTIVATOR DEVR_DOSR"/>
    <property type="match status" value="1"/>
</dbReference>
<organism evidence="7 8">
    <name type="scientific">Nocardioides endophyticus</name>
    <dbReference type="NCBI Taxonomy" id="1353775"/>
    <lineage>
        <taxon>Bacteria</taxon>
        <taxon>Bacillati</taxon>
        <taxon>Actinomycetota</taxon>
        <taxon>Actinomycetes</taxon>
        <taxon>Propionibacteriales</taxon>
        <taxon>Nocardioidaceae</taxon>
        <taxon>Nocardioides</taxon>
    </lineage>
</organism>
<dbReference type="SMART" id="SM00421">
    <property type="entry name" value="HTH_LUXR"/>
    <property type="match status" value="1"/>
</dbReference>
<dbReference type="PROSITE" id="PS50043">
    <property type="entry name" value="HTH_LUXR_2"/>
    <property type="match status" value="1"/>
</dbReference>
<dbReference type="Gene3D" id="3.40.50.2300">
    <property type="match status" value="1"/>
</dbReference>
<protein>
    <recommendedName>
        <fullName evidence="9">Response regulator transcription factor</fullName>
    </recommendedName>
</protein>
<reference evidence="8" key="1">
    <citation type="journal article" date="2019" name="Int. J. Syst. Evol. Microbiol.">
        <title>The Global Catalogue of Microorganisms (GCM) 10K type strain sequencing project: providing services to taxonomists for standard genome sequencing and annotation.</title>
        <authorList>
            <consortium name="The Broad Institute Genomics Platform"/>
            <consortium name="The Broad Institute Genome Sequencing Center for Infectious Disease"/>
            <person name="Wu L."/>
            <person name="Ma J."/>
        </authorList>
    </citation>
    <scope>NUCLEOTIDE SEQUENCE [LARGE SCALE GENOMIC DNA]</scope>
    <source>
        <strain evidence="8">JCM 18532</strain>
    </source>
</reference>
<comment type="caution">
    <text evidence="7">The sequence shown here is derived from an EMBL/GenBank/DDBJ whole genome shotgun (WGS) entry which is preliminary data.</text>
</comment>
<evidence type="ECO:0000313" key="7">
    <source>
        <dbReference type="EMBL" id="GAA4729088.1"/>
    </source>
</evidence>
<dbReference type="Pfam" id="PF00196">
    <property type="entry name" value="GerE"/>
    <property type="match status" value="1"/>
</dbReference>
<dbReference type="PRINTS" id="PR00038">
    <property type="entry name" value="HTHLUXR"/>
</dbReference>
<dbReference type="RefSeq" id="WP_345525560.1">
    <property type="nucleotide sequence ID" value="NZ_BAABKN010000006.1"/>
</dbReference>
<evidence type="ECO:0000256" key="1">
    <source>
        <dbReference type="ARBA" id="ARBA00023015"/>
    </source>
</evidence>
<accession>A0ABP8YHY2</accession>
<comment type="caution">
    <text evidence="4">Lacks conserved residue(s) required for the propagation of feature annotation.</text>
</comment>
<keyword evidence="2" id="KW-0238">DNA-binding</keyword>
<keyword evidence="8" id="KW-1185">Reference proteome</keyword>
<evidence type="ECO:0000256" key="2">
    <source>
        <dbReference type="ARBA" id="ARBA00023125"/>
    </source>
</evidence>
<dbReference type="InterPro" id="IPR016032">
    <property type="entry name" value="Sig_transdc_resp-reg_C-effctor"/>
</dbReference>
<evidence type="ECO:0000259" key="5">
    <source>
        <dbReference type="PROSITE" id="PS50043"/>
    </source>
</evidence>